<keyword evidence="3" id="KW-0804">Transcription</keyword>
<feature type="domain" description="HTH iclR-type" evidence="5">
    <location>
        <begin position="24"/>
        <end position="86"/>
    </location>
</feature>
<dbReference type="InterPro" id="IPR050707">
    <property type="entry name" value="HTH_MetabolicPath_Reg"/>
</dbReference>
<dbReference type="PANTHER" id="PTHR30136:SF34">
    <property type="entry name" value="TRANSCRIPTIONAL REGULATOR"/>
    <property type="match status" value="1"/>
</dbReference>
<proteinExistence type="predicted"/>
<dbReference type="Gene3D" id="1.10.10.10">
    <property type="entry name" value="Winged helix-like DNA-binding domain superfamily/Winged helix DNA-binding domain"/>
    <property type="match status" value="1"/>
</dbReference>
<dbReference type="RefSeq" id="WP_275631381.1">
    <property type="nucleotide sequence ID" value="NZ_JARGYD010000001.1"/>
</dbReference>
<evidence type="ECO:0000259" key="5">
    <source>
        <dbReference type="PROSITE" id="PS51077"/>
    </source>
</evidence>
<dbReference type="Pfam" id="PF01614">
    <property type="entry name" value="IclR_C"/>
    <property type="match status" value="1"/>
</dbReference>
<dbReference type="PROSITE" id="PS51078">
    <property type="entry name" value="ICLR_ED"/>
    <property type="match status" value="1"/>
</dbReference>
<evidence type="ECO:0000256" key="2">
    <source>
        <dbReference type="ARBA" id="ARBA00023125"/>
    </source>
</evidence>
<dbReference type="InterPro" id="IPR005471">
    <property type="entry name" value="Tscrpt_reg_IclR_N"/>
</dbReference>
<keyword evidence="8" id="KW-1185">Reference proteome</keyword>
<accession>A0ABV7GRW0</accession>
<protein>
    <submittedName>
        <fullName evidence="7">IclR family transcriptional regulator</fullName>
    </submittedName>
</protein>
<dbReference type="PROSITE" id="PS51077">
    <property type="entry name" value="HTH_ICLR"/>
    <property type="match status" value="1"/>
</dbReference>
<dbReference type="SUPFAM" id="SSF46785">
    <property type="entry name" value="Winged helix' DNA-binding domain"/>
    <property type="match status" value="1"/>
</dbReference>
<name>A0ABV7GRW0_9RHOB</name>
<keyword evidence="2" id="KW-0238">DNA-binding</keyword>
<feature type="domain" description="IclR-ED" evidence="6">
    <location>
        <begin position="85"/>
        <end position="255"/>
    </location>
</feature>
<comment type="caution">
    <text evidence="7">The sequence shown here is derived from an EMBL/GenBank/DDBJ whole genome shotgun (WGS) entry which is preliminary data.</text>
</comment>
<dbReference type="SUPFAM" id="SSF55781">
    <property type="entry name" value="GAF domain-like"/>
    <property type="match status" value="1"/>
</dbReference>
<dbReference type="PANTHER" id="PTHR30136">
    <property type="entry name" value="HELIX-TURN-HELIX TRANSCRIPTIONAL REGULATOR, ICLR FAMILY"/>
    <property type="match status" value="1"/>
</dbReference>
<evidence type="ECO:0000259" key="6">
    <source>
        <dbReference type="PROSITE" id="PS51078"/>
    </source>
</evidence>
<evidence type="ECO:0000256" key="4">
    <source>
        <dbReference type="SAM" id="MobiDB-lite"/>
    </source>
</evidence>
<dbReference type="SMART" id="SM00346">
    <property type="entry name" value="HTH_ICLR"/>
    <property type="match status" value="1"/>
</dbReference>
<feature type="region of interest" description="Disordered" evidence="4">
    <location>
        <begin position="1"/>
        <end position="20"/>
    </location>
</feature>
<dbReference type="InterPro" id="IPR036388">
    <property type="entry name" value="WH-like_DNA-bd_sf"/>
</dbReference>
<dbReference type="Proteomes" id="UP001595632">
    <property type="component" value="Unassembled WGS sequence"/>
</dbReference>
<evidence type="ECO:0000313" key="8">
    <source>
        <dbReference type="Proteomes" id="UP001595632"/>
    </source>
</evidence>
<sequence>MSSFETTPGPGSDESGSTAETEISLTFRKGLQVMMAFDGDDRQLTLAEIARKTGLNRSVARRLVRTLLHMGILRETGQRFEMTVGVLRLARGFTDGHRIAQIIQPILRRTSESISENVSFALRDGVDATYVAHAQVKGSFTLNRVAIGTHVPLASTAAGHAILAHVGPDDWPDGVDRTPALDETIQQVHRRGFAYLADGLIDGVSSVAFPVFRANGLIEGAVSILFPTDRFDPAAMPASLIAELRQCAVDIGTSL</sequence>
<evidence type="ECO:0000256" key="1">
    <source>
        <dbReference type="ARBA" id="ARBA00023015"/>
    </source>
</evidence>
<dbReference type="InterPro" id="IPR036390">
    <property type="entry name" value="WH_DNA-bd_sf"/>
</dbReference>
<dbReference type="EMBL" id="JBHRTB010000010">
    <property type="protein sequence ID" value="MFC3144120.1"/>
    <property type="molecule type" value="Genomic_DNA"/>
</dbReference>
<dbReference type="Pfam" id="PF09339">
    <property type="entry name" value="HTH_IclR"/>
    <property type="match status" value="1"/>
</dbReference>
<dbReference type="Gene3D" id="3.30.450.40">
    <property type="match status" value="1"/>
</dbReference>
<evidence type="ECO:0000256" key="3">
    <source>
        <dbReference type="ARBA" id="ARBA00023163"/>
    </source>
</evidence>
<reference evidence="8" key="1">
    <citation type="journal article" date="2019" name="Int. J. Syst. Evol. Microbiol.">
        <title>The Global Catalogue of Microorganisms (GCM) 10K type strain sequencing project: providing services to taxonomists for standard genome sequencing and annotation.</title>
        <authorList>
            <consortium name="The Broad Institute Genomics Platform"/>
            <consortium name="The Broad Institute Genome Sequencing Center for Infectious Disease"/>
            <person name="Wu L."/>
            <person name="Ma J."/>
        </authorList>
    </citation>
    <scope>NUCLEOTIDE SEQUENCE [LARGE SCALE GENOMIC DNA]</scope>
    <source>
        <strain evidence="8">KCTC 52366</strain>
    </source>
</reference>
<keyword evidence="1" id="KW-0805">Transcription regulation</keyword>
<gene>
    <name evidence="7" type="ORF">ACFOGP_15475</name>
</gene>
<dbReference type="InterPro" id="IPR029016">
    <property type="entry name" value="GAF-like_dom_sf"/>
</dbReference>
<evidence type="ECO:0000313" key="7">
    <source>
        <dbReference type="EMBL" id="MFC3144120.1"/>
    </source>
</evidence>
<dbReference type="InterPro" id="IPR014757">
    <property type="entry name" value="Tscrpt_reg_IclR_C"/>
</dbReference>
<organism evidence="7 8">
    <name type="scientific">Psychromarinibacter halotolerans</name>
    <dbReference type="NCBI Taxonomy" id="1775175"/>
    <lineage>
        <taxon>Bacteria</taxon>
        <taxon>Pseudomonadati</taxon>
        <taxon>Pseudomonadota</taxon>
        <taxon>Alphaproteobacteria</taxon>
        <taxon>Rhodobacterales</taxon>
        <taxon>Paracoccaceae</taxon>
        <taxon>Psychromarinibacter</taxon>
    </lineage>
</organism>